<dbReference type="eggNOG" id="COG1309">
    <property type="taxonomic scope" value="Bacteria"/>
</dbReference>
<dbReference type="HOGENOM" id="CLU_087539_3_1_9"/>
<gene>
    <name evidence="4" type="ordered locus">Curi_c29480</name>
</gene>
<dbReference type="KEGG" id="cad:Curi_c29480"/>
<evidence type="ECO:0000259" key="3">
    <source>
        <dbReference type="PROSITE" id="PS50977"/>
    </source>
</evidence>
<dbReference type="AlphaFoldDB" id="K0B3B0"/>
<evidence type="ECO:0000313" key="4">
    <source>
        <dbReference type="EMBL" id="AFS79914.1"/>
    </source>
</evidence>
<evidence type="ECO:0000256" key="1">
    <source>
        <dbReference type="ARBA" id="ARBA00023125"/>
    </source>
</evidence>
<keyword evidence="1 2" id="KW-0238">DNA-binding</keyword>
<dbReference type="Proteomes" id="UP000006094">
    <property type="component" value="Chromosome"/>
</dbReference>
<name>K0B3B0_GOTA9</name>
<proteinExistence type="predicted"/>
<organism evidence="4 5">
    <name type="scientific">Gottschalkia acidurici (strain ATCC 7906 / DSM 604 / BCRC 14475 / CIP 104303 / KCTC 5404 / NCIMB 10678 / 9a)</name>
    <name type="common">Clostridium acidurici</name>
    <dbReference type="NCBI Taxonomy" id="1128398"/>
    <lineage>
        <taxon>Bacteria</taxon>
        <taxon>Bacillati</taxon>
        <taxon>Bacillota</taxon>
        <taxon>Tissierellia</taxon>
        <taxon>Tissierellales</taxon>
        <taxon>Gottschalkiaceae</taxon>
        <taxon>Gottschalkia</taxon>
    </lineage>
</organism>
<dbReference type="EMBL" id="CP003326">
    <property type="protein sequence ID" value="AFS79914.1"/>
    <property type="molecule type" value="Genomic_DNA"/>
</dbReference>
<dbReference type="PROSITE" id="PS50977">
    <property type="entry name" value="HTH_TETR_2"/>
    <property type="match status" value="1"/>
</dbReference>
<dbReference type="InterPro" id="IPR050624">
    <property type="entry name" value="HTH-type_Tx_Regulator"/>
</dbReference>
<dbReference type="PANTHER" id="PTHR43479:SF7">
    <property type="entry name" value="TETR-FAMILY TRANSCRIPTIONAL REGULATOR"/>
    <property type="match status" value="1"/>
</dbReference>
<dbReference type="Pfam" id="PF00440">
    <property type="entry name" value="TetR_N"/>
    <property type="match status" value="1"/>
</dbReference>
<dbReference type="RefSeq" id="WP_014969048.1">
    <property type="nucleotide sequence ID" value="NC_018664.1"/>
</dbReference>
<evidence type="ECO:0000313" key="5">
    <source>
        <dbReference type="Proteomes" id="UP000006094"/>
    </source>
</evidence>
<evidence type="ECO:0000256" key="2">
    <source>
        <dbReference type="PROSITE-ProRule" id="PRU00335"/>
    </source>
</evidence>
<accession>K0B3B0</accession>
<dbReference type="Pfam" id="PF14278">
    <property type="entry name" value="TetR_C_8"/>
    <property type="match status" value="1"/>
</dbReference>
<dbReference type="InterPro" id="IPR009057">
    <property type="entry name" value="Homeodomain-like_sf"/>
</dbReference>
<reference evidence="4 5" key="1">
    <citation type="journal article" date="2012" name="PLoS ONE">
        <title>The purine-utilizing bacterium Clostridium acidurici 9a: a genome-guided metabolic reconsideration.</title>
        <authorList>
            <person name="Hartwich K."/>
            <person name="Poehlein A."/>
            <person name="Daniel R."/>
        </authorList>
    </citation>
    <scope>NUCLEOTIDE SEQUENCE [LARGE SCALE GENOMIC DNA]</scope>
    <source>
        <strain evidence="5">ATCC 7906 / DSM 604 / BCRC 14475 / CIP 104303 / KCTC 5404 / NCIMB 10678 / 9a</strain>
    </source>
</reference>
<dbReference type="PANTHER" id="PTHR43479">
    <property type="entry name" value="ACREF/ENVCD OPERON REPRESSOR-RELATED"/>
    <property type="match status" value="1"/>
</dbReference>
<feature type="domain" description="HTH tetR-type" evidence="3">
    <location>
        <begin position="10"/>
        <end position="70"/>
    </location>
</feature>
<dbReference type="SUPFAM" id="SSF46689">
    <property type="entry name" value="Homeodomain-like"/>
    <property type="match status" value="1"/>
</dbReference>
<feature type="DNA-binding region" description="H-T-H motif" evidence="2">
    <location>
        <begin position="33"/>
        <end position="52"/>
    </location>
</feature>
<dbReference type="InterPro" id="IPR039532">
    <property type="entry name" value="TetR_C_Firmicutes"/>
</dbReference>
<protein>
    <submittedName>
        <fullName evidence="4">TetR family transcriptional regulator</fullName>
    </submittedName>
</protein>
<keyword evidence="5" id="KW-1185">Reference proteome</keyword>
<dbReference type="GO" id="GO:0003677">
    <property type="term" value="F:DNA binding"/>
    <property type="evidence" value="ECO:0007669"/>
    <property type="project" value="UniProtKB-UniRule"/>
</dbReference>
<dbReference type="InterPro" id="IPR001647">
    <property type="entry name" value="HTH_TetR"/>
</dbReference>
<sequence length="200" mass="23302">MKEKTDLRIIRSKFMIRKAFLTLLEEKGYHNITVTDISKKSMINRKTFYSHYETKSALYNEIVDDTLSMLEPLTLLKKGHDIKDDFQITQVIKILDNVKKQRLVFKILMEDTTSNDFSHKLKATLSNILVNNINISITAEQTGIPLELLKNVYSSIFIEIIKWWIYQNNVSSSDAANKMFSIFSKNILLMLDVKDIYSTH</sequence>
<dbReference type="Gene3D" id="1.10.357.10">
    <property type="entry name" value="Tetracycline Repressor, domain 2"/>
    <property type="match status" value="1"/>
</dbReference>
<dbReference type="STRING" id="1128398.Curi_c29480"/>
<dbReference type="OrthoDB" id="9810250at2"/>